<evidence type="ECO:0000313" key="1">
    <source>
        <dbReference type="EMBL" id="GGF05994.1"/>
    </source>
</evidence>
<name>A0A8J2YRS3_9PROT</name>
<dbReference type="InterPro" id="IPR046702">
    <property type="entry name" value="DUF6572"/>
</dbReference>
<comment type="caution">
    <text evidence="1">The sequence shown here is derived from an EMBL/GenBank/DDBJ whole genome shotgun (WGS) entry which is preliminary data.</text>
</comment>
<protein>
    <submittedName>
        <fullName evidence="1">Uncharacterized protein</fullName>
    </submittedName>
</protein>
<reference evidence="1" key="1">
    <citation type="journal article" date="2014" name="Int. J. Syst. Evol. Microbiol.">
        <title>Complete genome sequence of Corynebacterium casei LMG S-19264T (=DSM 44701T), isolated from a smear-ripened cheese.</title>
        <authorList>
            <consortium name="US DOE Joint Genome Institute (JGI-PGF)"/>
            <person name="Walter F."/>
            <person name="Albersmeier A."/>
            <person name="Kalinowski J."/>
            <person name="Ruckert C."/>
        </authorList>
    </citation>
    <scope>NUCLEOTIDE SEQUENCE</scope>
    <source>
        <strain evidence="1">CGMCC 1.15725</strain>
    </source>
</reference>
<proteinExistence type="predicted"/>
<dbReference type="AlphaFoldDB" id="A0A8J2YRS3"/>
<accession>A0A8J2YRS3</accession>
<dbReference type="Pfam" id="PF20212">
    <property type="entry name" value="DUF6572"/>
    <property type="match status" value="1"/>
</dbReference>
<keyword evidence="2" id="KW-1185">Reference proteome</keyword>
<reference evidence="1" key="2">
    <citation type="submission" date="2020-09" db="EMBL/GenBank/DDBJ databases">
        <authorList>
            <person name="Sun Q."/>
            <person name="Zhou Y."/>
        </authorList>
    </citation>
    <scope>NUCLEOTIDE SEQUENCE</scope>
    <source>
        <strain evidence="1">CGMCC 1.15725</strain>
    </source>
</reference>
<dbReference type="Proteomes" id="UP000646365">
    <property type="component" value="Unassembled WGS sequence"/>
</dbReference>
<dbReference type="EMBL" id="BMJQ01000002">
    <property type="protein sequence ID" value="GGF05994.1"/>
    <property type="molecule type" value="Genomic_DNA"/>
</dbReference>
<dbReference type="RefSeq" id="WP_189043006.1">
    <property type="nucleotide sequence ID" value="NZ_BMJQ01000002.1"/>
</dbReference>
<sequence>MTIEDTDKIDFVTISDGGEALLTISDHLSWDDQSRHLLLLQEKLNAYLRFTESGELGRKFPETIECPIVFNIVAKFEPSDVANAFLAKAKEAIDAAGFDLRLTVRRSH</sequence>
<organism evidence="1 2">
    <name type="scientific">Aliidongia dinghuensis</name>
    <dbReference type="NCBI Taxonomy" id="1867774"/>
    <lineage>
        <taxon>Bacteria</taxon>
        <taxon>Pseudomonadati</taxon>
        <taxon>Pseudomonadota</taxon>
        <taxon>Alphaproteobacteria</taxon>
        <taxon>Rhodospirillales</taxon>
        <taxon>Dongiaceae</taxon>
        <taxon>Aliidongia</taxon>
    </lineage>
</organism>
<gene>
    <name evidence="1" type="ORF">GCM10011611_09370</name>
</gene>
<evidence type="ECO:0000313" key="2">
    <source>
        <dbReference type="Proteomes" id="UP000646365"/>
    </source>
</evidence>